<accession>A0ABM1MSS3</accession>
<evidence type="ECO:0000259" key="4">
    <source>
        <dbReference type="Pfam" id="PF10474"/>
    </source>
</evidence>
<dbReference type="InterPro" id="IPR002475">
    <property type="entry name" value="Bcl2-like"/>
</dbReference>
<gene>
    <name evidence="7" type="primary">LOC108563456</name>
</gene>
<dbReference type="InterPro" id="IPR019514">
    <property type="entry name" value="Syndetin_C"/>
</dbReference>
<name>A0ABM1MSS3_NICVS</name>
<feature type="domain" description="Vacuolar protein sorting-associated protein 54 N-terminal" evidence="5">
    <location>
        <begin position="56"/>
        <end position="349"/>
    </location>
</feature>
<feature type="domain" description="Syndetin C-terminal" evidence="4">
    <location>
        <begin position="697"/>
        <end position="929"/>
    </location>
</feature>
<keyword evidence="6" id="KW-1185">Reference proteome</keyword>
<sequence length="939" mass="108805">MDELKHKILGLLHKQGPKIPSMGFSDANYHFSKGDNLSINSKTVTESDRPADQDILESIQAAYFAVTDDFDICRFELSKLPDVLDCDQIQRDFKLLKQQHQVVSKKVLQLILEHQNSCNEEFQKILQVLDTLKETLSMCSQGRLELAVAEKQLASTLSVLSNHRKRKRAQNLLDNLNTIKTLYRTDHRLQELLNEENYAGAIELLQECQTAAHTYKHFNCVAALTNKLQETLEFTEEQLDRVLAQMCYYFDDTRYSKLQAAFRLLGKTQLAVDHLHMHYISAIYNTALNIVHVYVQNPEINGDVNDGSGKKPYKNLCLSVEQENFIPCLIDLCKSLFKIVLSYYSLVKWHNKHDCDEGEKDGNLEDNFNKQYIKQKLEHNLVKIWQDVESKVSSLLLNSDLASYKFEQFVQVLGVVHRLIEVGEEFCGSKSEELQESIKKQSFNYFKNYHAQRIEELKIFLENESWEICPVKHTFDILQLQEFKSMRHVLRNYKKASLAYTNSPDCCSSNHSQDGSSVVTGNYFIRFSEHGTPFDSKLEETLIEEDILAFDDDGPGYFSEDSEEENEELSKDYVDEYAGELNGQNAKREKHQNIQQRSPILTNTTLTVLRQMGNYLQMSRLLQPIAFDIIMCMAQLYDFYLYYVHSFFTIDLTISSNSLYSLSLNSTLKRIQEDLYENNERHVALSDQVDLTVPEKLHGLAQRIVGVESLIFLSKQYSSLQGYLEFLVPPQNKIILQQFFTQSIGSAADLRRPIYMSVVAKVFDLRQILVSMSKINWEVKDVMSQHNTYIDVILREIQIFTMRLEQISSKVHISTDVYKSLWENAAHIITHTLVQGYSDAKKCSNGGRALMQLDFTQFLLKFEKISGMRPVPHREYVENYVKAYYLPENELEKWIKEHSEYSSKHLFGLVSCMCQNNKKSRQRLFQVIEDIEKSASVPR</sequence>
<keyword evidence="1" id="KW-0813">Transport</keyword>
<keyword evidence="3" id="KW-0175">Coiled coil</keyword>
<dbReference type="GeneID" id="108563456"/>
<evidence type="ECO:0000256" key="2">
    <source>
        <dbReference type="ARBA" id="ARBA00022927"/>
    </source>
</evidence>
<dbReference type="Pfam" id="PF10474">
    <property type="entry name" value="Syndetin_C"/>
    <property type="match status" value="1"/>
</dbReference>
<dbReference type="PANTHER" id="PTHR13258:SF0">
    <property type="entry name" value="SYNDETIN"/>
    <property type="match status" value="1"/>
</dbReference>
<evidence type="ECO:0000256" key="3">
    <source>
        <dbReference type="ARBA" id="ARBA00023054"/>
    </source>
</evidence>
<evidence type="ECO:0000313" key="6">
    <source>
        <dbReference type="Proteomes" id="UP000695000"/>
    </source>
</evidence>
<keyword evidence="2" id="KW-0653">Protein transport</keyword>
<evidence type="ECO:0000256" key="1">
    <source>
        <dbReference type="ARBA" id="ARBA00022448"/>
    </source>
</evidence>
<evidence type="ECO:0000313" key="7">
    <source>
        <dbReference type="RefSeq" id="XP_017777623.1"/>
    </source>
</evidence>
<proteinExistence type="predicted"/>
<dbReference type="InterPro" id="IPR019515">
    <property type="entry name" value="VPS54_N"/>
</dbReference>
<dbReference type="InterPro" id="IPR040047">
    <property type="entry name" value="VPS50"/>
</dbReference>
<reference evidence="7" key="1">
    <citation type="submission" date="2025-08" db="UniProtKB">
        <authorList>
            <consortium name="RefSeq"/>
        </authorList>
    </citation>
    <scope>IDENTIFICATION</scope>
    <source>
        <tissue evidence="7">Whole Larva</tissue>
    </source>
</reference>
<dbReference type="Pfam" id="PF10475">
    <property type="entry name" value="Vps54_N"/>
    <property type="match status" value="1"/>
</dbReference>
<organism evidence="6 7">
    <name type="scientific">Nicrophorus vespilloides</name>
    <name type="common">Boreal carrion beetle</name>
    <dbReference type="NCBI Taxonomy" id="110193"/>
    <lineage>
        <taxon>Eukaryota</taxon>
        <taxon>Metazoa</taxon>
        <taxon>Ecdysozoa</taxon>
        <taxon>Arthropoda</taxon>
        <taxon>Hexapoda</taxon>
        <taxon>Insecta</taxon>
        <taxon>Pterygota</taxon>
        <taxon>Neoptera</taxon>
        <taxon>Endopterygota</taxon>
        <taxon>Coleoptera</taxon>
        <taxon>Polyphaga</taxon>
        <taxon>Staphyliniformia</taxon>
        <taxon>Silphidae</taxon>
        <taxon>Nicrophorinae</taxon>
        <taxon>Nicrophorus</taxon>
    </lineage>
</organism>
<dbReference type="RefSeq" id="XP_017777623.1">
    <property type="nucleotide sequence ID" value="XM_017922134.1"/>
</dbReference>
<dbReference type="PANTHER" id="PTHR13258">
    <property type="entry name" value="SYNDETIN"/>
    <property type="match status" value="1"/>
</dbReference>
<protein>
    <submittedName>
        <fullName evidence="7">Syndetin</fullName>
    </submittedName>
</protein>
<evidence type="ECO:0000259" key="5">
    <source>
        <dbReference type="Pfam" id="PF10475"/>
    </source>
</evidence>
<dbReference type="PROSITE" id="PS50062">
    <property type="entry name" value="BCL2_FAMILY"/>
    <property type="match status" value="1"/>
</dbReference>
<dbReference type="Proteomes" id="UP000695000">
    <property type="component" value="Unplaced"/>
</dbReference>